<dbReference type="Proteomes" id="UP000032503">
    <property type="component" value="Unassembled WGS sequence"/>
</dbReference>
<reference evidence="13 14" key="1">
    <citation type="journal article" date="2001" name="Int. J. Syst. Evol. Microbiol.">
        <title>Agreia bicolorata gen. nov., sp. nov., to accommodate actinobacteria isolated from narrow reed grass infected by the nematode Heteroanguina graminophila.</title>
        <authorList>
            <person name="Evtushenko L.I."/>
            <person name="Dorofeeva L.V."/>
            <person name="Dobrovolskaya T.G."/>
            <person name="Streshinskaya G.M."/>
            <person name="Subbotin S.A."/>
            <person name="Tiedje J.M."/>
        </authorList>
    </citation>
    <scope>NUCLEOTIDE SEQUENCE [LARGE SCALE GENOMIC DNA]</scope>
    <source>
        <strain evidence="13 14">VKM Ac-1804</strain>
    </source>
</reference>
<evidence type="ECO:0000256" key="5">
    <source>
        <dbReference type="ARBA" id="ARBA00012213"/>
    </source>
</evidence>
<protein>
    <recommendedName>
        <fullName evidence="7">Putative 4-hydroxy-4-methyl-2-oxoglutarate aldolase</fullName>
        <ecNumber evidence="6">4.1.1.112</ecNumber>
        <ecNumber evidence="5">4.1.3.17</ecNumber>
    </recommendedName>
    <alternativeName>
        <fullName evidence="11">Oxaloacetate decarboxylase</fullName>
    </alternativeName>
    <alternativeName>
        <fullName evidence="9">Regulator of ribonuclease activity homolog</fullName>
    </alternativeName>
    <alternativeName>
        <fullName evidence="10">RraA-like protein</fullName>
    </alternativeName>
</protein>
<evidence type="ECO:0000256" key="8">
    <source>
        <dbReference type="ARBA" id="ARBA00025046"/>
    </source>
</evidence>
<evidence type="ECO:0000256" key="4">
    <source>
        <dbReference type="ARBA" id="ARBA00011233"/>
    </source>
</evidence>
<dbReference type="EC" id="4.1.3.17" evidence="5"/>
<comment type="caution">
    <text evidence="13">The sequence shown here is derived from an EMBL/GenBank/DDBJ whole genome shotgun (WGS) entry which is preliminary data.</text>
</comment>
<dbReference type="RefSeq" id="WP_044440856.1">
    <property type="nucleotide sequence ID" value="NZ_JYFC01000003.1"/>
</dbReference>
<evidence type="ECO:0000256" key="7">
    <source>
        <dbReference type="ARBA" id="ARBA00016549"/>
    </source>
</evidence>
<comment type="catalytic activity">
    <reaction evidence="1">
        <text>4-hydroxy-4-methyl-2-oxoglutarate = 2 pyruvate</text>
        <dbReference type="Rhea" id="RHEA:22748"/>
        <dbReference type="ChEBI" id="CHEBI:15361"/>
        <dbReference type="ChEBI" id="CHEBI:58276"/>
        <dbReference type="EC" id="4.1.3.17"/>
    </reaction>
</comment>
<evidence type="ECO:0000256" key="1">
    <source>
        <dbReference type="ARBA" id="ARBA00001342"/>
    </source>
</evidence>
<dbReference type="InterPro" id="IPR036704">
    <property type="entry name" value="RraA/RraA-like_sf"/>
</dbReference>
<dbReference type="EMBL" id="JYFC01000003">
    <property type="protein sequence ID" value="KJC64455.1"/>
    <property type="molecule type" value="Genomic_DNA"/>
</dbReference>
<evidence type="ECO:0000256" key="6">
    <source>
        <dbReference type="ARBA" id="ARBA00012947"/>
    </source>
</evidence>
<evidence type="ECO:0000256" key="2">
    <source>
        <dbReference type="ARBA" id="ARBA00001968"/>
    </source>
</evidence>
<evidence type="ECO:0000256" key="10">
    <source>
        <dbReference type="ARBA" id="ARBA00030169"/>
    </source>
</evidence>
<comment type="catalytic activity">
    <reaction evidence="12">
        <text>oxaloacetate + H(+) = pyruvate + CO2</text>
        <dbReference type="Rhea" id="RHEA:15641"/>
        <dbReference type="ChEBI" id="CHEBI:15361"/>
        <dbReference type="ChEBI" id="CHEBI:15378"/>
        <dbReference type="ChEBI" id="CHEBI:16452"/>
        <dbReference type="ChEBI" id="CHEBI:16526"/>
        <dbReference type="EC" id="4.1.1.112"/>
    </reaction>
</comment>
<comment type="function">
    <text evidence="8">Catalyzes the aldol cleavage of 4-hydroxy-4-methyl-2-oxoglutarate (HMG) into 2 molecules of pyruvate. Also contains a secondary oxaloacetate (OAA) decarboxylase activity due to the common pyruvate enolate transition state formed following C-C bond cleavage in the retro-aldol and decarboxylation reactions.</text>
</comment>
<evidence type="ECO:0000256" key="3">
    <source>
        <dbReference type="ARBA" id="ARBA00008621"/>
    </source>
</evidence>
<organism evidence="13 14">
    <name type="scientific">Agreia bicolorata</name>
    <dbReference type="NCBI Taxonomy" id="110935"/>
    <lineage>
        <taxon>Bacteria</taxon>
        <taxon>Bacillati</taxon>
        <taxon>Actinomycetota</taxon>
        <taxon>Actinomycetes</taxon>
        <taxon>Micrococcales</taxon>
        <taxon>Microbacteriaceae</taxon>
        <taxon>Agreia</taxon>
    </lineage>
</organism>
<dbReference type="SUPFAM" id="SSF89562">
    <property type="entry name" value="RraA-like"/>
    <property type="match status" value="1"/>
</dbReference>
<dbReference type="PANTHER" id="PTHR33254">
    <property type="entry name" value="4-HYDROXY-4-METHYL-2-OXOGLUTARATE ALDOLASE 3-RELATED"/>
    <property type="match status" value="1"/>
</dbReference>
<dbReference type="EC" id="4.1.1.112" evidence="6"/>
<accession>A0ABR5CFL4</accession>
<gene>
    <name evidence="13" type="ORF">TZ00_08555</name>
</gene>
<proteinExistence type="inferred from homology"/>
<comment type="subunit">
    <text evidence="4">Homotrimer.</text>
</comment>
<dbReference type="CDD" id="cd16841">
    <property type="entry name" value="RraA_family"/>
    <property type="match status" value="1"/>
</dbReference>
<evidence type="ECO:0000256" key="11">
    <source>
        <dbReference type="ARBA" id="ARBA00032305"/>
    </source>
</evidence>
<evidence type="ECO:0000256" key="12">
    <source>
        <dbReference type="ARBA" id="ARBA00047973"/>
    </source>
</evidence>
<dbReference type="InterPro" id="IPR005493">
    <property type="entry name" value="RraA/RraA-like"/>
</dbReference>
<comment type="similarity">
    <text evidence="3">Belongs to the class II aldolase/RraA-like family.</text>
</comment>
<evidence type="ECO:0000313" key="13">
    <source>
        <dbReference type="EMBL" id="KJC64455.1"/>
    </source>
</evidence>
<sequence length="213" mass="22115">MSESSNVRVHTGWQRPTAAVLKAFSGFQVANIGDAMERLGFTDGGISGIWSGARAVGSALPVLTVAGDNRAVIEALDHIQPGDLLAINAFGFSGRAIIGDNLAQRFDVLGATGAIVDGYVRDKVIIERLGFPVFARGLTPAGPFKNGPGTIGEAVAIGGVVVNPGDIIAADEDGIIVVPLHRADEVIVAVAEIEALEASKDAEVEQMKVHIVR</sequence>
<comment type="cofactor">
    <cofactor evidence="2">
        <name>a divalent metal cation</name>
        <dbReference type="ChEBI" id="CHEBI:60240"/>
    </cofactor>
</comment>
<evidence type="ECO:0000313" key="14">
    <source>
        <dbReference type="Proteomes" id="UP000032503"/>
    </source>
</evidence>
<dbReference type="Gene3D" id="3.50.30.40">
    <property type="entry name" value="Ribonuclease E inhibitor RraA/RraA-like"/>
    <property type="match status" value="1"/>
</dbReference>
<evidence type="ECO:0000256" key="9">
    <source>
        <dbReference type="ARBA" id="ARBA00029596"/>
    </source>
</evidence>
<name>A0ABR5CFL4_9MICO</name>
<dbReference type="Pfam" id="PF03737">
    <property type="entry name" value="RraA-like"/>
    <property type="match status" value="1"/>
</dbReference>
<dbReference type="PANTHER" id="PTHR33254:SF4">
    <property type="entry name" value="4-HYDROXY-4-METHYL-2-OXOGLUTARATE ALDOLASE 3-RELATED"/>
    <property type="match status" value="1"/>
</dbReference>
<keyword evidence="14" id="KW-1185">Reference proteome</keyword>